<name>A0A6A6WBW9_9PEZI</name>
<dbReference type="Gene3D" id="2.130.10.10">
    <property type="entry name" value="YVTN repeat-like/Quinoprotein amine dehydrogenase"/>
    <property type="match status" value="2"/>
</dbReference>
<keyword evidence="1 4" id="KW-0853">WD repeat</keyword>
<feature type="repeat" description="WD" evidence="4">
    <location>
        <begin position="185"/>
        <end position="226"/>
    </location>
</feature>
<keyword evidence="2" id="KW-0677">Repeat</keyword>
<dbReference type="SUPFAM" id="SSF50978">
    <property type="entry name" value="WD40 repeat-like"/>
    <property type="match status" value="2"/>
</dbReference>
<gene>
    <name evidence="5" type="ORF">EJ05DRAFT_525162</name>
</gene>
<dbReference type="PANTHER" id="PTHR19856:SF0">
    <property type="entry name" value="WD REPEAT-CONTAINING PROTEIN 1"/>
    <property type="match status" value="1"/>
</dbReference>
<feature type="repeat" description="WD" evidence="4">
    <location>
        <begin position="54"/>
        <end position="86"/>
    </location>
</feature>
<reference evidence="5" key="1">
    <citation type="journal article" date="2020" name="Stud. Mycol.">
        <title>101 Dothideomycetes genomes: a test case for predicting lifestyles and emergence of pathogens.</title>
        <authorList>
            <person name="Haridas S."/>
            <person name="Albert R."/>
            <person name="Binder M."/>
            <person name="Bloem J."/>
            <person name="Labutti K."/>
            <person name="Salamov A."/>
            <person name="Andreopoulos B."/>
            <person name="Baker S."/>
            <person name="Barry K."/>
            <person name="Bills G."/>
            <person name="Bluhm B."/>
            <person name="Cannon C."/>
            <person name="Castanera R."/>
            <person name="Culley D."/>
            <person name="Daum C."/>
            <person name="Ezra D."/>
            <person name="Gonzalez J."/>
            <person name="Henrissat B."/>
            <person name="Kuo A."/>
            <person name="Liang C."/>
            <person name="Lipzen A."/>
            <person name="Lutzoni F."/>
            <person name="Magnuson J."/>
            <person name="Mondo S."/>
            <person name="Nolan M."/>
            <person name="Ohm R."/>
            <person name="Pangilinan J."/>
            <person name="Park H.-J."/>
            <person name="Ramirez L."/>
            <person name="Alfaro M."/>
            <person name="Sun H."/>
            <person name="Tritt A."/>
            <person name="Yoshinaga Y."/>
            <person name="Zwiers L.-H."/>
            <person name="Turgeon B."/>
            <person name="Goodwin S."/>
            <person name="Spatafora J."/>
            <person name="Crous P."/>
            <person name="Grigoriev I."/>
        </authorList>
    </citation>
    <scope>NUCLEOTIDE SEQUENCE</scope>
    <source>
        <strain evidence="5">CBS 121739</strain>
    </source>
</reference>
<proteinExistence type="inferred from homology"/>
<dbReference type="Proteomes" id="UP000799437">
    <property type="component" value="Unassembled WGS sequence"/>
</dbReference>
<dbReference type="OrthoDB" id="2306at2759"/>
<feature type="repeat" description="WD" evidence="4">
    <location>
        <begin position="572"/>
        <end position="604"/>
    </location>
</feature>
<feature type="repeat" description="WD" evidence="4">
    <location>
        <begin position="529"/>
        <end position="570"/>
    </location>
</feature>
<dbReference type="InterPro" id="IPR020472">
    <property type="entry name" value="WD40_PAC1"/>
</dbReference>
<evidence type="ECO:0000313" key="6">
    <source>
        <dbReference type="Proteomes" id="UP000799437"/>
    </source>
</evidence>
<feature type="repeat" description="WD" evidence="4">
    <location>
        <begin position="321"/>
        <end position="360"/>
    </location>
</feature>
<dbReference type="AlphaFoldDB" id="A0A6A6WBW9"/>
<feature type="repeat" description="WD" evidence="4">
    <location>
        <begin position="229"/>
        <end position="270"/>
    </location>
</feature>
<dbReference type="InterPro" id="IPR015943">
    <property type="entry name" value="WD40/YVTN_repeat-like_dom_sf"/>
</dbReference>
<dbReference type="InterPro" id="IPR001680">
    <property type="entry name" value="WD40_rpt"/>
</dbReference>
<comment type="similarity">
    <text evidence="3">Belongs to the WD repeat AIP1 family.</text>
</comment>
<evidence type="ECO:0000256" key="3">
    <source>
        <dbReference type="ARBA" id="ARBA00038366"/>
    </source>
</evidence>
<dbReference type="FunFam" id="2.130.10.10:FF:000167">
    <property type="entry name" value="Actin-interacting protein 1"/>
    <property type="match status" value="1"/>
</dbReference>
<evidence type="ECO:0000313" key="5">
    <source>
        <dbReference type="EMBL" id="KAF2760075.1"/>
    </source>
</evidence>
<dbReference type="GO" id="GO:0030864">
    <property type="term" value="C:cortical actin cytoskeleton"/>
    <property type="evidence" value="ECO:0007669"/>
    <property type="project" value="TreeGrafter"/>
</dbReference>
<dbReference type="FunFam" id="2.130.10.10:FF:000102">
    <property type="entry name" value="Actin-interacting protein 1"/>
    <property type="match status" value="1"/>
</dbReference>
<evidence type="ECO:0000256" key="4">
    <source>
        <dbReference type="PROSITE-ProRule" id="PRU00221"/>
    </source>
</evidence>
<dbReference type="GO" id="GO:0051015">
    <property type="term" value="F:actin filament binding"/>
    <property type="evidence" value="ECO:0007669"/>
    <property type="project" value="TreeGrafter"/>
</dbReference>
<dbReference type="InterPro" id="IPR036322">
    <property type="entry name" value="WD40_repeat_dom_sf"/>
</dbReference>
<evidence type="ECO:0000256" key="1">
    <source>
        <dbReference type="ARBA" id="ARBA00022574"/>
    </source>
</evidence>
<dbReference type="PROSITE" id="PS50294">
    <property type="entry name" value="WD_REPEATS_REGION"/>
    <property type="match status" value="5"/>
</dbReference>
<dbReference type="SMART" id="SM00320">
    <property type="entry name" value="WD40"/>
    <property type="match status" value="9"/>
</dbReference>
<accession>A0A6A6WBW9</accession>
<sequence length="604" mass="63772">MSLKSEAIWAPSPTTTRGQPTILSADKKGERIAYASGKSIFVRSIENPAECRQYTQHTATTTVARFAPSGFYIASGDASGSVRVWDCVGEGVTKGEYHIVNGPINDIAWDGDSQRIIAVGSGKERFGHCITWDSGNTVGQISGHSAQINTVSIRQQRPLRAVTGGDDTSLVFYHGAPFKFNTSMGSQHNRFVFGAAFSPDGVVFVSVGADKKIWLFDGKTGEPKNQIGEGVHTGSIFGVSWAQDSKRFVTASADQTVRIWDAEAGKVLQTWRLGGEGVSIPHQQLGVVWTAARGNTLIISVDLEGNLNYLVEGQPEPEKIIHGHQKNITAAGVNKSTLVTGSFEGRVRAWDVKTGLAHKVEGDGHSNYVSGFAAADINGESQLQSIGWDDTLRSLSLEAKTFTGTTIPTDGQPRSVAVSGATTLVATSNGIQLFIDGEPSSMTKTSYTPTCIAASGSTVAVGGDEKVYIYTLSSPSSLQPTGQELRPATAAVTALSFSQSGTNLAAGTGSGKIVVYTASGDWAVATDRWSAHSGRVTCIAWAKDGDAAVSGSLDTNVFAWSLREPAKRVKAPNAHKDGVTGVAWVDGRVLSTGSDATVKVWTLP</sequence>
<dbReference type="RefSeq" id="XP_033602526.1">
    <property type="nucleotide sequence ID" value="XM_033748837.1"/>
</dbReference>
<dbReference type="GeneID" id="54489891"/>
<organism evidence="5 6">
    <name type="scientific">Pseudovirgaria hyperparasitica</name>
    <dbReference type="NCBI Taxonomy" id="470096"/>
    <lineage>
        <taxon>Eukaryota</taxon>
        <taxon>Fungi</taxon>
        <taxon>Dikarya</taxon>
        <taxon>Ascomycota</taxon>
        <taxon>Pezizomycotina</taxon>
        <taxon>Dothideomycetes</taxon>
        <taxon>Dothideomycetes incertae sedis</taxon>
        <taxon>Acrospermales</taxon>
        <taxon>Acrospermaceae</taxon>
        <taxon>Pseudovirgaria</taxon>
    </lineage>
</organism>
<dbReference type="GO" id="GO:0030042">
    <property type="term" value="P:actin filament depolymerization"/>
    <property type="evidence" value="ECO:0007669"/>
    <property type="project" value="TreeGrafter"/>
</dbReference>
<evidence type="ECO:0000256" key="2">
    <source>
        <dbReference type="ARBA" id="ARBA00022737"/>
    </source>
</evidence>
<dbReference type="PANTHER" id="PTHR19856">
    <property type="entry name" value="WD-REPEATCONTAINING PROTEIN WDR1"/>
    <property type="match status" value="1"/>
</dbReference>
<dbReference type="Pfam" id="PF00400">
    <property type="entry name" value="WD40"/>
    <property type="match status" value="7"/>
</dbReference>
<dbReference type="EMBL" id="ML996568">
    <property type="protein sequence ID" value="KAF2760075.1"/>
    <property type="molecule type" value="Genomic_DNA"/>
</dbReference>
<protein>
    <submittedName>
        <fullName evidence="5">WD repeat-containing protein 2</fullName>
    </submittedName>
</protein>
<dbReference type="PROSITE" id="PS50082">
    <property type="entry name" value="WD_REPEATS_2"/>
    <property type="match status" value="6"/>
</dbReference>
<keyword evidence="6" id="KW-1185">Reference proteome</keyword>
<dbReference type="PRINTS" id="PR00320">
    <property type="entry name" value="GPROTEINBRPT"/>
</dbReference>